<gene>
    <name evidence="2" type="primary">OJ1613_G04.28</name>
</gene>
<reference evidence="3" key="1">
    <citation type="journal article" date="2005" name="Nature">
        <title>The map-based sequence of the rice genome.</title>
        <authorList>
            <consortium name="International rice genome sequencing project (IRGSP)"/>
            <person name="Matsumoto T."/>
            <person name="Wu J."/>
            <person name="Kanamori H."/>
            <person name="Katayose Y."/>
            <person name="Fujisawa M."/>
            <person name="Namiki N."/>
            <person name="Mizuno H."/>
            <person name="Yamamoto K."/>
            <person name="Antonio B.A."/>
            <person name="Baba T."/>
            <person name="Sakata K."/>
            <person name="Nagamura Y."/>
            <person name="Aoki H."/>
            <person name="Arikawa K."/>
            <person name="Arita K."/>
            <person name="Bito T."/>
            <person name="Chiden Y."/>
            <person name="Fujitsuka N."/>
            <person name="Fukunaka R."/>
            <person name="Hamada M."/>
            <person name="Harada C."/>
            <person name="Hayashi A."/>
            <person name="Hijishita S."/>
            <person name="Honda M."/>
            <person name="Hosokawa S."/>
            <person name="Ichikawa Y."/>
            <person name="Idonuma A."/>
            <person name="Iijima M."/>
            <person name="Ikeda M."/>
            <person name="Ikeno M."/>
            <person name="Ito K."/>
            <person name="Ito S."/>
            <person name="Ito T."/>
            <person name="Ito Y."/>
            <person name="Ito Y."/>
            <person name="Iwabuchi A."/>
            <person name="Kamiya K."/>
            <person name="Karasawa W."/>
            <person name="Kurita K."/>
            <person name="Katagiri S."/>
            <person name="Kikuta A."/>
            <person name="Kobayashi H."/>
            <person name="Kobayashi N."/>
            <person name="Machita K."/>
            <person name="Maehara T."/>
            <person name="Masukawa M."/>
            <person name="Mizubayashi T."/>
            <person name="Mukai Y."/>
            <person name="Nagasaki H."/>
            <person name="Nagata Y."/>
            <person name="Naito S."/>
            <person name="Nakashima M."/>
            <person name="Nakama Y."/>
            <person name="Nakamichi Y."/>
            <person name="Nakamura M."/>
            <person name="Meguro A."/>
            <person name="Negishi M."/>
            <person name="Ohta I."/>
            <person name="Ohta T."/>
            <person name="Okamoto M."/>
            <person name="Ono N."/>
            <person name="Saji S."/>
            <person name="Sakaguchi M."/>
            <person name="Sakai K."/>
            <person name="Shibata M."/>
            <person name="Shimokawa T."/>
            <person name="Song J."/>
            <person name="Takazaki Y."/>
            <person name="Terasawa K."/>
            <person name="Tsugane M."/>
            <person name="Tsuji K."/>
            <person name="Ueda S."/>
            <person name="Waki K."/>
            <person name="Yamagata H."/>
            <person name="Yamamoto M."/>
            <person name="Yamamoto S."/>
            <person name="Yamane H."/>
            <person name="Yoshiki S."/>
            <person name="Yoshihara R."/>
            <person name="Yukawa K."/>
            <person name="Zhong H."/>
            <person name="Yano M."/>
            <person name="Yuan Q."/>
            <person name="Ouyang S."/>
            <person name="Liu J."/>
            <person name="Jones K.M."/>
            <person name="Gansberger K."/>
            <person name="Moffat K."/>
            <person name="Hill J."/>
            <person name="Bera J."/>
            <person name="Fadrosh D."/>
            <person name="Jin S."/>
            <person name="Johri S."/>
            <person name="Kim M."/>
            <person name="Overton L."/>
            <person name="Reardon M."/>
            <person name="Tsitrin T."/>
            <person name="Vuong H."/>
            <person name="Weaver B."/>
            <person name="Ciecko A."/>
            <person name="Tallon L."/>
            <person name="Jackson J."/>
            <person name="Pai G."/>
            <person name="Aken S.V."/>
            <person name="Utterback T."/>
            <person name="Reidmuller S."/>
            <person name="Feldblyum T."/>
            <person name="Hsiao J."/>
            <person name="Zismann V."/>
            <person name="Iobst S."/>
            <person name="de Vazeille A.R."/>
            <person name="Buell C.R."/>
            <person name="Ying K."/>
            <person name="Li Y."/>
            <person name="Lu T."/>
            <person name="Huang Y."/>
            <person name="Zhao Q."/>
            <person name="Feng Q."/>
            <person name="Zhang L."/>
            <person name="Zhu J."/>
            <person name="Weng Q."/>
            <person name="Mu J."/>
            <person name="Lu Y."/>
            <person name="Fan D."/>
            <person name="Liu Y."/>
            <person name="Guan J."/>
            <person name="Zhang Y."/>
            <person name="Yu S."/>
            <person name="Liu X."/>
            <person name="Zhang Y."/>
            <person name="Hong G."/>
            <person name="Han B."/>
            <person name="Choisne N."/>
            <person name="Demange N."/>
            <person name="Orjeda G."/>
            <person name="Samain S."/>
            <person name="Cattolico L."/>
            <person name="Pelletier E."/>
            <person name="Couloux A."/>
            <person name="Segurens B."/>
            <person name="Wincker P."/>
            <person name="D'Hont A."/>
            <person name="Scarpelli C."/>
            <person name="Weissenbach J."/>
            <person name="Salanoubat M."/>
            <person name="Quetier F."/>
            <person name="Yu Y."/>
            <person name="Kim H.R."/>
            <person name="Rambo T."/>
            <person name="Currie J."/>
            <person name="Collura K."/>
            <person name="Luo M."/>
            <person name="Yang T."/>
            <person name="Ammiraju J.S.S."/>
            <person name="Engler F."/>
            <person name="Soderlund C."/>
            <person name="Wing R.A."/>
            <person name="Palmer L.E."/>
            <person name="de la Bastide M."/>
            <person name="Spiegel L."/>
            <person name="Nascimento L."/>
            <person name="Zutavern T."/>
            <person name="O'Shaughnessy A."/>
            <person name="Dike S."/>
            <person name="Dedhia N."/>
            <person name="Preston R."/>
            <person name="Balija V."/>
            <person name="McCombie W.R."/>
            <person name="Chow T."/>
            <person name="Chen H."/>
            <person name="Chung M."/>
            <person name="Chen C."/>
            <person name="Shaw J."/>
            <person name="Wu H."/>
            <person name="Hsiao K."/>
            <person name="Chao Y."/>
            <person name="Chu M."/>
            <person name="Cheng C."/>
            <person name="Hour A."/>
            <person name="Lee P."/>
            <person name="Lin S."/>
            <person name="Lin Y."/>
            <person name="Liou J."/>
            <person name="Liu S."/>
            <person name="Hsing Y."/>
            <person name="Raghuvanshi S."/>
            <person name="Mohanty A."/>
            <person name="Bharti A.K."/>
            <person name="Gaur A."/>
            <person name="Gupta V."/>
            <person name="Kumar D."/>
            <person name="Ravi V."/>
            <person name="Vij S."/>
            <person name="Kapur A."/>
            <person name="Khurana P."/>
            <person name="Khurana P."/>
            <person name="Khurana J.P."/>
            <person name="Tyagi A.K."/>
            <person name="Gaikwad K."/>
            <person name="Singh A."/>
            <person name="Dalal V."/>
            <person name="Srivastava S."/>
            <person name="Dixit A."/>
            <person name="Pal A.K."/>
            <person name="Ghazi I.A."/>
            <person name="Yadav M."/>
            <person name="Pandit A."/>
            <person name="Bhargava A."/>
            <person name="Sureshbabu K."/>
            <person name="Batra K."/>
            <person name="Sharma T.R."/>
            <person name="Mohapatra T."/>
            <person name="Singh N.K."/>
            <person name="Messing J."/>
            <person name="Nelson A.B."/>
            <person name="Fuks G."/>
            <person name="Kavchok S."/>
            <person name="Keizer G."/>
            <person name="Linton E."/>
            <person name="Llaca V."/>
            <person name="Song R."/>
            <person name="Tanyolac B."/>
            <person name="Young S."/>
            <person name="Ho-Il K."/>
            <person name="Hahn J.H."/>
            <person name="Sangsakoo G."/>
            <person name="Vanavichit A."/>
            <person name="de Mattos Luiz.A.T."/>
            <person name="Zimmer P.D."/>
            <person name="Malone G."/>
            <person name="Dellagostin O."/>
            <person name="de Oliveira A.C."/>
            <person name="Bevan M."/>
            <person name="Bancroft I."/>
            <person name="Minx P."/>
            <person name="Cordum H."/>
            <person name="Wilson R."/>
            <person name="Cheng Z."/>
            <person name="Jin W."/>
            <person name="Jiang J."/>
            <person name="Leong S.A."/>
            <person name="Iwama H."/>
            <person name="Gojobori T."/>
            <person name="Itoh T."/>
            <person name="Niimura Y."/>
            <person name="Fujii Y."/>
            <person name="Habara T."/>
            <person name="Sakai H."/>
            <person name="Sato Y."/>
            <person name="Wilson G."/>
            <person name="Kumar K."/>
            <person name="McCouch S."/>
            <person name="Juretic N."/>
            <person name="Hoen D."/>
            <person name="Wright S."/>
            <person name="Bruskiewich R."/>
            <person name="Bureau T."/>
            <person name="Miyao A."/>
            <person name="Hirochika H."/>
            <person name="Nishikawa T."/>
            <person name="Kadowaki K."/>
            <person name="Sugiura M."/>
            <person name="Burr B."/>
            <person name="Sasaki T."/>
        </authorList>
    </citation>
    <scope>NUCLEOTIDE SEQUENCE [LARGE SCALE GENOMIC DNA]</scope>
    <source>
        <strain evidence="3">cv. Nipponbare</strain>
    </source>
</reference>
<dbReference type="Proteomes" id="UP000000763">
    <property type="component" value="Chromosome 8"/>
</dbReference>
<organism evidence="2 3">
    <name type="scientific">Oryza sativa subsp. japonica</name>
    <name type="common">Rice</name>
    <dbReference type="NCBI Taxonomy" id="39947"/>
    <lineage>
        <taxon>Eukaryota</taxon>
        <taxon>Viridiplantae</taxon>
        <taxon>Streptophyta</taxon>
        <taxon>Embryophyta</taxon>
        <taxon>Tracheophyta</taxon>
        <taxon>Spermatophyta</taxon>
        <taxon>Magnoliopsida</taxon>
        <taxon>Liliopsida</taxon>
        <taxon>Poales</taxon>
        <taxon>Poaceae</taxon>
        <taxon>BOP clade</taxon>
        <taxon>Oryzoideae</taxon>
        <taxon>Oryzeae</taxon>
        <taxon>Oryzinae</taxon>
        <taxon>Oryza</taxon>
        <taxon>Oryza sativa</taxon>
    </lineage>
</organism>
<accession>Q6ZJW4</accession>
<dbReference type="EMBL" id="AP003896">
    <property type="protein sequence ID" value="BAD03079.1"/>
    <property type="molecule type" value="Genomic_DNA"/>
</dbReference>
<evidence type="ECO:0000313" key="3">
    <source>
        <dbReference type="Proteomes" id="UP000000763"/>
    </source>
</evidence>
<dbReference type="AlphaFoldDB" id="Q6ZJW4"/>
<proteinExistence type="predicted"/>
<feature type="region of interest" description="Disordered" evidence="1">
    <location>
        <begin position="137"/>
        <end position="170"/>
    </location>
</feature>
<protein>
    <submittedName>
        <fullName evidence="2">Uncharacterized protein</fullName>
    </submittedName>
</protein>
<evidence type="ECO:0000256" key="1">
    <source>
        <dbReference type="SAM" id="MobiDB-lite"/>
    </source>
</evidence>
<feature type="compositionally biased region" description="Gly residues" evidence="1">
    <location>
        <begin position="160"/>
        <end position="170"/>
    </location>
</feature>
<evidence type="ECO:0000313" key="2">
    <source>
        <dbReference type="EMBL" id="BAD03079.1"/>
    </source>
</evidence>
<reference evidence="3" key="2">
    <citation type="journal article" date="2008" name="Nucleic Acids Res.">
        <title>The rice annotation project database (RAP-DB): 2008 update.</title>
        <authorList>
            <consortium name="The rice annotation project (RAP)"/>
        </authorList>
    </citation>
    <scope>GENOME REANNOTATION</scope>
    <source>
        <strain evidence="3">cv. Nipponbare</strain>
    </source>
</reference>
<name>Q6ZJW4_ORYSJ</name>
<sequence>MELVGCGCAWVQSAAVHPRCHPINHWSRIHVFHHARLDLVAAAGLLMDRENILEMEEEREGVGGGDLYLLKMAAEGAGGLDGAIGVEGGRLDGRGGGGLPGERTASLDMWRRDGARTNLPKLLFVNGKEAGPRWWWREAPAGGGGEDGSGHRSRCEGGTTRSGGVGRRRR</sequence>